<accession>A0ABY4P9X6</accession>
<name>A0ABY4P9X6_9LACO</name>
<gene>
    <name evidence="1" type="ORF">MOO45_01955</name>
</gene>
<proteinExistence type="predicted"/>
<dbReference type="RefSeq" id="WP_249514750.1">
    <property type="nucleotide sequence ID" value="NZ_CP093366.1"/>
</dbReference>
<dbReference type="Proteomes" id="UP000831495">
    <property type="component" value="Chromosome"/>
</dbReference>
<sequence>MSKFKFLVGTAAGAGLTYWALEQWQAHKDDIIELLADKFSKLSQIDFNLHQKNFQTETQQLQAALQTENDTTTDFDDIHLDESQIVDTAKK</sequence>
<organism evidence="1 2">
    <name type="scientific">Bombilactobacillus folatiphilus</name>
    <dbReference type="NCBI Taxonomy" id="2923362"/>
    <lineage>
        <taxon>Bacteria</taxon>
        <taxon>Bacillati</taxon>
        <taxon>Bacillota</taxon>
        <taxon>Bacilli</taxon>
        <taxon>Lactobacillales</taxon>
        <taxon>Lactobacillaceae</taxon>
        <taxon>Bombilactobacillus</taxon>
    </lineage>
</organism>
<keyword evidence="2" id="KW-1185">Reference proteome</keyword>
<protein>
    <recommendedName>
        <fullName evidence="3">YtxH domain-containing protein</fullName>
    </recommendedName>
</protein>
<evidence type="ECO:0000313" key="1">
    <source>
        <dbReference type="EMBL" id="UQS82472.1"/>
    </source>
</evidence>
<dbReference type="EMBL" id="CP093366">
    <property type="protein sequence ID" value="UQS82472.1"/>
    <property type="molecule type" value="Genomic_DNA"/>
</dbReference>
<reference evidence="1" key="1">
    <citation type="journal article" date="2022" name="Int. J. Syst. Evol. Microbiol.">
        <title>Apilactobacillus apisilvae sp. nov., Nicolia spurrieriana gen. nov. sp. nov., Bombilactobacillus folatiphilus sp. nov. and Bombilactobacillus thymidiniphilus sp. nov., four new lactic acid bacterial isolates from stingless bees Tetragonula carbonaria and Austroplebeia australis.</title>
        <authorList>
            <person name="Oliphant S.A."/>
            <person name="Watson-Haigh N.S."/>
            <person name="Sumby K.M."/>
            <person name="Gardner J."/>
            <person name="Groom S."/>
            <person name="Jiranek V."/>
        </authorList>
    </citation>
    <scope>NUCLEOTIDE SEQUENCE</scope>
    <source>
        <strain evidence="1">SG4_D2</strain>
    </source>
</reference>
<evidence type="ECO:0008006" key="3">
    <source>
        <dbReference type="Google" id="ProtNLM"/>
    </source>
</evidence>
<evidence type="ECO:0000313" key="2">
    <source>
        <dbReference type="Proteomes" id="UP000831495"/>
    </source>
</evidence>